<dbReference type="Gene3D" id="3.40.720.10">
    <property type="entry name" value="Alkaline Phosphatase, subunit A"/>
    <property type="match status" value="2"/>
</dbReference>
<dbReference type="KEGG" id="rdp:RD2015_1887"/>
<dbReference type="Proteomes" id="UP000060699">
    <property type="component" value="Chromosome"/>
</dbReference>
<dbReference type="PANTHER" id="PTHR31956">
    <property type="entry name" value="NON-SPECIFIC PHOSPHOLIPASE C4-RELATED"/>
    <property type="match status" value="1"/>
</dbReference>
<reference evidence="2 3" key="1">
    <citation type="submission" date="2015-12" db="EMBL/GenBank/DDBJ databases">
        <title>Complete genome of Roseateles depolymerans KCTC 42856.</title>
        <authorList>
            <person name="Kim K.M."/>
        </authorList>
    </citation>
    <scope>NUCLEOTIDE SEQUENCE [LARGE SCALE GENOMIC DNA]</scope>
    <source>
        <strain evidence="2 3">KCTC 42856</strain>
    </source>
</reference>
<protein>
    <submittedName>
        <fullName evidence="2">Acid phosphatase</fullName>
    </submittedName>
</protein>
<dbReference type="RefSeq" id="WP_083525496.1">
    <property type="nucleotide sequence ID" value="NZ_CP013729.1"/>
</dbReference>
<dbReference type="NCBIfam" id="TIGR03397">
    <property type="entry name" value="acid_phos_Burk"/>
    <property type="match status" value="1"/>
</dbReference>
<dbReference type="PROSITE" id="PS51257">
    <property type="entry name" value="PROKAR_LIPOPROTEIN"/>
    <property type="match status" value="1"/>
</dbReference>
<dbReference type="CDD" id="cd16013">
    <property type="entry name" value="AcpA"/>
    <property type="match status" value="1"/>
</dbReference>
<dbReference type="Pfam" id="PF04185">
    <property type="entry name" value="Phosphoesterase"/>
    <property type="match status" value="1"/>
</dbReference>
<keyword evidence="3" id="KW-1185">Reference proteome</keyword>
<name>A0A0U3L503_9BURK</name>
<dbReference type="OrthoDB" id="9770871at2"/>
<dbReference type="InterPro" id="IPR017850">
    <property type="entry name" value="Alkaline_phosphatase_core_sf"/>
</dbReference>
<evidence type="ECO:0000313" key="3">
    <source>
        <dbReference type="Proteomes" id="UP000060699"/>
    </source>
</evidence>
<dbReference type="GO" id="GO:0003993">
    <property type="term" value="F:acid phosphatase activity"/>
    <property type="evidence" value="ECO:0007669"/>
    <property type="project" value="InterPro"/>
</dbReference>
<evidence type="ECO:0000313" key="2">
    <source>
        <dbReference type="EMBL" id="ALV06366.1"/>
    </source>
</evidence>
<organism evidence="2 3">
    <name type="scientific">Roseateles depolymerans</name>
    <dbReference type="NCBI Taxonomy" id="76731"/>
    <lineage>
        <taxon>Bacteria</taxon>
        <taxon>Pseudomonadati</taxon>
        <taxon>Pseudomonadota</taxon>
        <taxon>Betaproteobacteria</taxon>
        <taxon>Burkholderiales</taxon>
        <taxon>Sphaerotilaceae</taxon>
        <taxon>Roseateles</taxon>
    </lineage>
</organism>
<evidence type="ECO:0000256" key="1">
    <source>
        <dbReference type="ARBA" id="ARBA00022801"/>
    </source>
</evidence>
<dbReference type="InterPro" id="IPR017768">
    <property type="entry name" value="AcpA"/>
</dbReference>
<dbReference type="PATRIC" id="fig|76731.3.peg.1934"/>
<dbReference type="STRING" id="76731.RD2015_1887"/>
<keyword evidence="1" id="KW-0378">Hydrolase</keyword>
<dbReference type="SUPFAM" id="SSF53649">
    <property type="entry name" value="Alkaline phosphatase-like"/>
    <property type="match status" value="1"/>
</dbReference>
<dbReference type="InterPro" id="IPR007312">
    <property type="entry name" value="Phosphoesterase"/>
</dbReference>
<proteinExistence type="predicted"/>
<dbReference type="AlphaFoldDB" id="A0A0U3L503"/>
<dbReference type="PANTHER" id="PTHR31956:SF1">
    <property type="entry name" value="NON-SPECIFIC PHOSPHOLIPASE C1"/>
    <property type="match status" value="1"/>
</dbReference>
<gene>
    <name evidence="2" type="ORF">RD2015_1887</name>
</gene>
<dbReference type="EMBL" id="CP013729">
    <property type="protein sequence ID" value="ALV06366.1"/>
    <property type="molecule type" value="Genomic_DNA"/>
</dbReference>
<accession>A0A0U3L503</accession>
<sequence>MKFPSRLVRPLRPGSLLTPVALGTLLSLGGCFGGNGGTTDTTTALQDKVQNIVVIYAENRAFDNLYGRFPNANGLSTVLNTDGTVTAAYLPQKDRDGSTTLSALPPVWGGVTAPGSSVTVTQAQSAGQPNSPFNIGTAFRASANATIDGSVVTRDLYHRFFENQMQIHDGKNDLFAAWADSGGLVMGYFDYSASPLYKLAQQYTLADNFFQGAFGGSFLNHQYLICACAPEYPNADTAAAKPTITVLDKNPDGSYTHQLSVAATSKASALDAAPVFQLSGNITPANYFGDGKFYAVNTMQAPFQPSGNAPVDVSGNNGLYADPSKATTLPAQTQTNIGDQLSARNVSWAWYGGAWNAALKDGTQAPTTKRSVIYAANSSGVASTDAVDFQPHHQPFNYYANMDPVTHAADRSTHLKDYDNLVADAAAGTLPAVAFYKPEGLYNQHPGYANITNADQRIADVVAKLQASPQWKNMVIVITYDENGGQWDHVSPPKGDKLGPGTRVPALVISPFSKKGTVDHTQYDTASVLRLITRRFGLTPLPGLTARDKALTANGAQPMGDLTQALNL</sequence>